<reference evidence="2" key="1">
    <citation type="journal article" date="2014" name="Front. Microbiol.">
        <title>High frequency of phylogenetically diverse reductive dehalogenase-homologous genes in deep subseafloor sedimentary metagenomes.</title>
        <authorList>
            <person name="Kawai M."/>
            <person name="Futagami T."/>
            <person name="Toyoda A."/>
            <person name="Takaki Y."/>
            <person name="Nishi S."/>
            <person name="Hori S."/>
            <person name="Arai W."/>
            <person name="Tsubouchi T."/>
            <person name="Morono Y."/>
            <person name="Uchiyama I."/>
            <person name="Ito T."/>
            <person name="Fujiyama A."/>
            <person name="Inagaki F."/>
            <person name="Takami H."/>
        </authorList>
    </citation>
    <scope>NUCLEOTIDE SEQUENCE</scope>
    <source>
        <strain evidence="2">Expedition CK06-06</strain>
    </source>
</reference>
<dbReference type="Pfam" id="PF04015">
    <property type="entry name" value="DUF362"/>
    <property type="match status" value="1"/>
</dbReference>
<dbReference type="AlphaFoldDB" id="X1G246"/>
<gene>
    <name evidence="2" type="ORF">S03H2_24146</name>
</gene>
<proteinExistence type="predicted"/>
<dbReference type="InterPro" id="IPR007160">
    <property type="entry name" value="DUF362"/>
</dbReference>
<organism evidence="2">
    <name type="scientific">marine sediment metagenome</name>
    <dbReference type="NCBI Taxonomy" id="412755"/>
    <lineage>
        <taxon>unclassified sequences</taxon>
        <taxon>metagenomes</taxon>
        <taxon>ecological metagenomes</taxon>
    </lineage>
</organism>
<evidence type="ECO:0000313" key="2">
    <source>
        <dbReference type="EMBL" id="GAH35659.1"/>
    </source>
</evidence>
<protein>
    <recommendedName>
        <fullName evidence="1">DUF362 domain-containing protein</fullName>
    </recommendedName>
</protein>
<dbReference type="EMBL" id="BARU01013335">
    <property type="protein sequence ID" value="GAH35659.1"/>
    <property type="molecule type" value="Genomic_DNA"/>
</dbReference>
<evidence type="ECO:0000259" key="1">
    <source>
        <dbReference type="Pfam" id="PF04015"/>
    </source>
</evidence>
<name>X1G246_9ZZZZ</name>
<comment type="caution">
    <text evidence="2">The sequence shown here is derived from an EMBL/GenBank/DDBJ whole genome shotgun (WGS) entry which is preliminary data.</text>
</comment>
<accession>X1G246</accession>
<feature type="domain" description="DUF362" evidence="1">
    <location>
        <begin position="36"/>
        <end position="100"/>
    </location>
</feature>
<sequence>MVQVIISDTLNNEISKIIDKIFERYEIKNRIRDKKVLVKPNILGSFPPERGVTTDPKLISAIVKNLKKCKAKEIIVGDNSGSIKINLSRIFKGLGYSPFCYFIKTNPAVIIFYF</sequence>